<sequence>MPLKLLAKFNLMLIILFGLGLLLVSQLSRRFLEDNARDETIQQAKLMISSARSTRDYTEEELDPLLEKTPASAERFLPQTIPFYAATVTFNHLRKDYPDYTYKEAALNPTNPRDRADDWEADIINYFRNHPGQTQLIGERQTATGSSIYLSQPIAAAEGCLECHSVPAAAPKTQLSTYGSANGFGWKLNEIVGAQIVSVPTEVPLNIAHRAFSTLLLYLSCTFAATLLVIDLGLYYIVILPLRKLAVTADLVSKGDLSQPEFVHGGKDEISEVGASFNRMYVSLVKAMKMLED</sequence>
<dbReference type="KEGG" id="abas:ACPOL_5810"/>
<keyword evidence="1" id="KW-0812">Transmembrane</keyword>
<evidence type="ECO:0000256" key="1">
    <source>
        <dbReference type="SAM" id="Phobius"/>
    </source>
</evidence>
<dbReference type="Pfam" id="PF11845">
    <property type="entry name" value="Tll0287-like"/>
    <property type="match status" value="1"/>
</dbReference>
<dbReference type="Pfam" id="PF00672">
    <property type="entry name" value="HAMP"/>
    <property type="match status" value="1"/>
</dbReference>
<dbReference type="Proteomes" id="UP000253606">
    <property type="component" value="Chromosome"/>
</dbReference>
<evidence type="ECO:0000313" key="4">
    <source>
        <dbReference type="Proteomes" id="UP000253606"/>
    </source>
</evidence>
<dbReference type="EMBL" id="CP030840">
    <property type="protein sequence ID" value="AXC15056.1"/>
    <property type="molecule type" value="Genomic_DNA"/>
</dbReference>
<dbReference type="GO" id="GO:0016020">
    <property type="term" value="C:membrane"/>
    <property type="evidence" value="ECO:0007669"/>
    <property type="project" value="InterPro"/>
</dbReference>
<evidence type="ECO:0000259" key="2">
    <source>
        <dbReference type="PROSITE" id="PS50885"/>
    </source>
</evidence>
<name>A0A2Z5G932_9BACT</name>
<evidence type="ECO:0000313" key="3">
    <source>
        <dbReference type="EMBL" id="AXC15056.1"/>
    </source>
</evidence>
<accession>A0A2Z5G932</accession>
<keyword evidence="1" id="KW-0472">Membrane</keyword>
<feature type="transmembrane region" description="Helical" evidence="1">
    <location>
        <begin position="215"/>
        <end position="238"/>
    </location>
</feature>
<keyword evidence="1" id="KW-1133">Transmembrane helix</keyword>
<dbReference type="PROSITE" id="PS50885">
    <property type="entry name" value="HAMP"/>
    <property type="match status" value="1"/>
</dbReference>
<proteinExistence type="predicted"/>
<dbReference type="SMART" id="SM00304">
    <property type="entry name" value="HAMP"/>
    <property type="match status" value="1"/>
</dbReference>
<organism evidence="3 4">
    <name type="scientific">Acidisarcina polymorpha</name>
    <dbReference type="NCBI Taxonomy" id="2211140"/>
    <lineage>
        <taxon>Bacteria</taxon>
        <taxon>Pseudomonadati</taxon>
        <taxon>Acidobacteriota</taxon>
        <taxon>Terriglobia</taxon>
        <taxon>Terriglobales</taxon>
        <taxon>Acidobacteriaceae</taxon>
        <taxon>Acidisarcina</taxon>
    </lineage>
</organism>
<feature type="domain" description="HAMP" evidence="2">
    <location>
        <begin position="236"/>
        <end position="289"/>
    </location>
</feature>
<dbReference type="CDD" id="cd06225">
    <property type="entry name" value="HAMP"/>
    <property type="match status" value="1"/>
</dbReference>
<dbReference type="GO" id="GO:0007165">
    <property type="term" value="P:signal transduction"/>
    <property type="evidence" value="ECO:0007669"/>
    <property type="project" value="InterPro"/>
</dbReference>
<keyword evidence="4" id="KW-1185">Reference proteome</keyword>
<dbReference type="RefSeq" id="WP_236657057.1">
    <property type="nucleotide sequence ID" value="NZ_CP030840.1"/>
</dbReference>
<protein>
    <submittedName>
        <fullName evidence="3">Putative sensor with HAMP domain</fullName>
    </submittedName>
</protein>
<dbReference type="SUPFAM" id="SSF158472">
    <property type="entry name" value="HAMP domain-like"/>
    <property type="match status" value="1"/>
</dbReference>
<dbReference type="InterPro" id="IPR003660">
    <property type="entry name" value="HAMP_dom"/>
</dbReference>
<gene>
    <name evidence="3" type="ORF">ACPOL_5810</name>
</gene>
<dbReference type="InterPro" id="IPR021796">
    <property type="entry name" value="Tll0287-like_dom"/>
</dbReference>
<dbReference type="AlphaFoldDB" id="A0A2Z5G932"/>
<reference evidence="3 4" key="1">
    <citation type="journal article" date="2018" name="Front. Microbiol.">
        <title>Hydrolytic Capabilities as a Key to Environmental Success: Chitinolytic and Cellulolytic Acidobacteria From Acidic Sub-arctic Soils and Boreal Peatlands.</title>
        <authorList>
            <person name="Belova S.E."/>
            <person name="Ravin N.V."/>
            <person name="Pankratov T.A."/>
            <person name="Rakitin A.L."/>
            <person name="Ivanova A.A."/>
            <person name="Beletsky A.V."/>
            <person name="Mardanov A.V."/>
            <person name="Sinninghe Damste J.S."/>
            <person name="Dedysh S.N."/>
        </authorList>
    </citation>
    <scope>NUCLEOTIDE SEQUENCE [LARGE SCALE GENOMIC DNA]</scope>
    <source>
        <strain evidence="3 4">SBC82</strain>
    </source>
</reference>
<dbReference type="Gene3D" id="6.10.340.10">
    <property type="match status" value="1"/>
</dbReference>